<feature type="domain" description="RRM" evidence="2">
    <location>
        <begin position="6"/>
        <end position="98"/>
    </location>
</feature>
<dbReference type="Pfam" id="PF00076">
    <property type="entry name" value="RRM_1"/>
    <property type="match status" value="1"/>
</dbReference>
<protein>
    <submittedName>
        <fullName evidence="3">PROTEIN VIP1-LIKE</fullName>
    </submittedName>
</protein>
<dbReference type="Gene3D" id="3.30.70.330">
    <property type="match status" value="1"/>
</dbReference>
<name>A0A9Q0YXF0_SALVM</name>
<organism evidence="3 4">
    <name type="scientific">Salix viminalis</name>
    <name type="common">Common osier</name>
    <name type="synonym">Basket willow</name>
    <dbReference type="NCBI Taxonomy" id="40686"/>
    <lineage>
        <taxon>Eukaryota</taxon>
        <taxon>Viridiplantae</taxon>
        <taxon>Streptophyta</taxon>
        <taxon>Embryophyta</taxon>
        <taxon>Tracheophyta</taxon>
        <taxon>Spermatophyta</taxon>
        <taxon>Magnoliopsida</taxon>
        <taxon>eudicotyledons</taxon>
        <taxon>Gunneridae</taxon>
        <taxon>Pentapetalae</taxon>
        <taxon>rosids</taxon>
        <taxon>fabids</taxon>
        <taxon>Malpighiales</taxon>
        <taxon>Salicaceae</taxon>
        <taxon>Saliceae</taxon>
        <taxon>Salix</taxon>
    </lineage>
</organism>
<dbReference type="Proteomes" id="UP001151529">
    <property type="component" value="Chromosome 1"/>
</dbReference>
<dbReference type="PROSITE" id="PS50102">
    <property type="entry name" value="RRM"/>
    <property type="match status" value="1"/>
</dbReference>
<dbReference type="AlphaFoldDB" id="A0A9Q0YXF0"/>
<dbReference type="PANTHER" id="PTHR32343">
    <property type="entry name" value="SERINE/ARGININE-RICH SPLICING FACTOR"/>
    <property type="match status" value="1"/>
</dbReference>
<dbReference type="OrthoDB" id="7763451at2759"/>
<evidence type="ECO:0000259" key="2">
    <source>
        <dbReference type="PROSITE" id="PS50102"/>
    </source>
</evidence>
<sequence length="213" mass="23717">MAQLDLTVQVLNLSPSVTRIELITFFSYCGTVEKIELQNRDKDRLQSALVTFTQPYAFQTALLLNVRKDLIFIIWYPCFSMKDALLGGKPIRILPAHDIEIPITGPDISKWQNYGSSRFVPAVQGAIQTVALKSFEILGRTRELEENCNCNLSERGRTLAIQSRAAIRDAGQAAENYVSAGAGWLSGALDKTSKSVLELGSVRWNDPNLKKQK</sequence>
<gene>
    <name evidence="3" type="ORF">OIU85_025284</name>
</gene>
<evidence type="ECO:0000313" key="4">
    <source>
        <dbReference type="Proteomes" id="UP001151529"/>
    </source>
</evidence>
<dbReference type="EMBL" id="JAPFFL010000007">
    <property type="protein sequence ID" value="KAJ6713639.1"/>
    <property type="molecule type" value="Genomic_DNA"/>
</dbReference>
<dbReference type="InterPro" id="IPR035979">
    <property type="entry name" value="RBD_domain_sf"/>
</dbReference>
<dbReference type="PANTHER" id="PTHR32343:SF44">
    <property type="entry name" value="PROTEIN VIP1-LIKE"/>
    <property type="match status" value="1"/>
</dbReference>
<dbReference type="InterPro" id="IPR000504">
    <property type="entry name" value="RRM_dom"/>
</dbReference>
<keyword evidence="1" id="KW-0694">RNA-binding</keyword>
<reference evidence="3" key="2">
    <citation type="journal article" date="2023" name="Int. J. Mol. Sci.">
        <title>De Novo Assembly and Annotation of 11 Diverse Shrub Willow (Salix) Genomes Reveals Novel Gene Organization in Sex-Linked Regions.</title>
        <authorList>
            <person name="Hyden B."/>
            <person name="Feng K."/>
            <person name="Yates T.B."/>
            <person name="Jawdy S."/>
            <person name="Cereghino C."/>
            <person name="Smart L.B."/>
            <person name="Muchero W."/>
        </authorList>
    </citation>
    <scope>NUCLEOTIDE SEQUENCE [LARGE SCALE GENOMIC DNA]</scope>
    <source>
        <tissue evidence="3">Shoot tip</tissue>
    </source>
</reference>
<reference evidence="3" key="1">
    <citation type="submission" date="2022-11" db="EMBL/GenBank/DDBJ databases">
        <authorList>
            <person name="Hyden B.L."/>
            <person name="Feng K."/>
            <person name="Yates T."/>
            <person name="Jawdy S."/>
            <person name="Smart L.B."/>
            <person name="Muchero W."/>
        </authorList>
    </citation>
    <scope>NUCLEOTIDE SEQUENCE</scope>
    <source>
        <tissue evidence="3">Shoot tip</tissue>
    </source>
</reference>
<comment type="caution">
    <text evidence="3">The sequence shown here is derived from an EMBL/GenBank/DDBJ whole genome shotgun (WGS) entry which is preliminary data.</text>
</comment>
<accession>A0A9Q0YXF0</accession>
<dbReference type="InterPro" id="IPR012677">
    <property type="entry name" value="Nucleotide-bd_a/b_plait_sf"/>
</dbReference>
<evidence type="ECO:0000256" key="1">
    <source>
        <dbReference type="PROSITE-ProRule" id="PRU00176"/>
    </source>
</evidence>
<proteinExistence type="predicted"/>
<keyword evidence="4" id="KW-1185">Reference proteome</keyword>
<evidence type="ECO:0000313" key="3">
    <source>
        <dbReference type="EMBL" id="KAJ6713639.1"/>
    </source>
</evidence>
<dbReference type="GO" id="GO:0003723">
    <property type="term" value="F:RNA binding"/>
    <property type="evidence" value="ECO:0007669"/>
    <property type="project" value="UniProtKB-UniRule"/>
</dbReference>
<dbReference type="SUPFAM" id="SSF54928">
    <property type="entry name" value="RNA-binding domain, RBD"/>
    <property type="match status" value="1"/>
</dbReference>